<sequence>MSVSAAQAAAFYKEIVKTGQVWAIRDAGGIPAPPNGHGLRAMPFWSLRSRAEKVIANVPAYRGFEPMAIPLEEWRARWIDGLERDEILLGLNWSGTGATGFDFKPAEVRTRLCAGAAG</sequence>
<reference evidence="1 2" key="1">
    <citation type="submission" date="2021-01" db="EMBL/GenBank/DDBJ databases">
        <title>Genome public.</title>
        <authorList>
            <person name="Liu C."/>
            <person name="Sun Q."/>
        </authorList>
    </citation>
    <scope>NUCLEOTIDE SEQUENCE [LARGE SCALE GENOMIC DNA]</scope>
    <source>
        <strain evidence="1 2">JC656</strain>
    </source>
</reference>
<dbReference type="InterPro" id="IPR021284">
    <property type="entry name" value="DUF2750"/>
</dbReference>
<dbReference type="Proteomes" id="UP000639051">
    <property type="component" value="Unassembled WGS sequence"/>
</dbReference>
<protein>
    <submittedName>
        <fullName evidence="1">DUF2750 domain-containing protein</fullName>
    </submittedName>
</protein>
<comment type="caution">
    <text evidence="1">The sequence shown here is derived from an EMBL/GenBank/DDBJ whole genome shotgun (WGS) entry which is preliminary data.</text>
</comment>
<organism evidence="1 2">
    <name type="scientific">Sinomonas cellulolyticus</name>
    <dbReference type="NCBI Taxonomy" id="2801916"/>
    <lineage>
        <taxon>Bacteria</taxon>
        <taxon>Bacillati</taxon>
        <taxon>Actinomycetota</taxon>
        <taxon>Actinomycetes</taxon>
        <taxon>Micrococcales</taxon>
        <taxon>Micrococcaceae</taxon>
        <taxon>Sinomonas</taxon>
    </lineage>
</organism>
<keyword evidence="2" id="KW-1185">Reference proteome</keyword>
<dbReference type="RefSeq" id="WP_189693865.1">
    <property type="nucleotide sequence ID" value="NZ_BNCM01000007.1"/>
</dbReference>
<accession>A0ABS1K239</accession>
<dbReference type="EMBL" id="JAERRC010000022">
    <property type="protein sequence ID" value="MBL0705548.1"/>
    <property type="molecule type" value="Genomic_DNA"/>
</dbReference>
<evidence type="ECO:0000313" key="2">
    <source>
        <dbReference type="Proteomes" id="UP000639051"/>
    </source>
</evidence>
<name>A0ABS1K239_9MICC</name>
<evidence type="ECO:0000313" key="1">
    <source>
        <dbReference type="EMBL" id="MBL0705548.1"/>
    </source>
</evidence>
<gene>
    <name evidence="1" type="ORF">JJE72_08520</name>
</gene>
<proteinExistence type="predicted"/>
<dbReference type="Pfam" id="PF11042">
    <property type="entry name" value="DUF2750"/>
    <property type="match status" value="1"/>
</dbReference>